<gene>
    <name evidence="3" type="primary">PRKAR1B</name>
</gene>
<protein>
    <submittedName>
        <fullName evidence="3">cAMP-dependent protein kinase type I-beta regulatory subunit isoform X2</fullName>
    </submittedName>
</protein>
<organism evidence="2 3">
    <name type="scientific">Camelus ferus</name>
    <name type="common">Wild bactrian camel</name>
    <name type="synonym">Camelus bactrianus ferus</name>
    <dbReference type="NCBI Taxonomy" id="419612"/>
    <lineage>
        <taxon>Eukaryota</taxon>
        <taxon>Metazoa</taxon>
        <taxon>Chordata</taxon>
        <taxon>Craniata</taxon>
        <taxon>Vertebrata</taxon>
        <taxon>Euteleostomi</taxon>
        <taxon>Mammalia</taxon>
        <taxon>Eutheria</taxon>
        <taxon>Laurasiatheria</taxon>
        <taxon>Artiodactyla</taxon>
        <taxon>Tylopoda</taxon>
        <taxon>Camelidae</taxon>
        <taxon>Camelus</taxon>
    </lineage>
</organism>
<feature type="region of interest" description="Disordered" evidence="1">
    <location>
        <begin position="322"/>
        <end position="341"/>
    </location>
</feature>
<dbReference type="RefSeq" id="XP_032315729.1">
    <property type="nucleotide sequence ID" value="XM_032459838.1"/>
</dbReference>
<evidence type="ECO:0000313" key="3">
    <source>
        <dbReference type="RefSeq" id="XP_032315729.1"/>
    </source>
</evidence>
<dbReference type="GeneID" id="102520298"/>
<feature type="compositionally biased region" description="Polar residues" evidence="1">
    <location>
        <begin position="20"/>
        <end position="33"/>
    </location>
</feature>
<evidence type="ECO:0000313" key="2">
    <source>
        <dbReference type="Proteomes" id="UP000694856"/>
    </source>
</evidence>
<dbReference type="AlphaFoldDB" id="A0A8B8RF55"/>
<keyword evidence="2" id="KW-1185">Reference proteome</keyword>
<dbReference type="Proteomes" id="UP000694856">
    <property type="component" value="Chromosome 18"/>
</dbReference>
<reference evidence="3" key="1">
    <citation type="submission" date="2025-08" db="UniProtKB">
        <authorList>
            <consortium name="RefSeq"/>
        </authorList>
    </citation>
    <scope>IDENTIFICATION</scope>
    <source>
        <tissue evidence="3">Ear skin</tissue>
    </source>
</reference>
<proteinExistence type="predicted"/>
<sequence>MLTQAVSEAVRSCQPLGHPTPTQSSRSVLSANESRPAAVSLGPNRHKDRKDLRSSRARASRPWGLDLQQPVGRRWAGRSWESSGYWRPKAPSSPRSSRSPAVGPAGVPGCAWQDRPRWASPRERGRVGLVGRGRRVSLQSLDLHSLQEDAGRRVLAGQIWVPGALCCHPPHVRVPDPENLLGLWAAGRELLPPARSHVGGFAMETQGWLCLLFARFCAFHECPQRRSSCTATDLQAALWPGASRLILGWLLPLTSQRGFRVHRRLGDFQRDHLRPGCMDPRVLVFWGQPTLPCAGPRASGWRGAAPGGLLCLLRRGLPAHLPQTRSGSRVEEGPGRSRKAR</sequence>
<feature type="region of interest" description="Disordered" evidence="1">
    <location>
        <begin position="82"/>
        <end position="116"/>
    </location>
</feature>
<feature type="region of interest" description="Disordered" evidence="1">
    <location>
        <begin position="1"/>
        <end position="65"/>
    </location>
</feature>
<name>A0A8B8RF55_CAMFR</name>
<evidence type="ECO:0000256" key="1">
    <source>
        <dbReference type="SAM" id="MobiDB-lite"/>
    </source>
</evidence>
<accession>A0A8B8RF55</accession>
<feature type="compositionally biased region" description="Low complexity" evidence="1">
    <location>
        <begin position="87"/>
        <end position="105"/>
    </location>
</feature>
<dbReference type="CTD" id="5575"/>